<accession>A0A0F6W8W0</accession>
<reference evidence="2 3" key="1">
    <citation type="submission" date="2015-03" db="EMBL/GenBank/DDBJ databases">
        <title>Genome assembly of Sandaracinus amylolyticus DSM 53668.</title>
        <authorList>
            <person name="Sharma G."/>
            <person name="Subramanian S."/>
        </authorList>
    </citation>
    <scope>NUCLEOTIDE SEQUENCE [LARGE SCALE GENOMIC DNA]</scope>
    <source>
        <strain evidence="2 3">DSM 53668</strain>
    </source>
</reference>
<feature type="chain" id="PRO_5002511412" description="Outer membrane protein beta-barrel domain-containing protein" evidence="1">
    <location>
        <begin position="19"/>
        <end position="191"/>
    </location>
</feature>
<dbReference type="KEGG" id="samy:DB32_007482"/>
<dbReference type="AlphaFoldDB" id="A0A0F6W8W0"/>
<evidence type="ECO:0000313" key="2">
    <source>
        <dbReference type="EMBL" id="AKF10333.1"/>
    </source>
</evidence>
<evidence type="ECO:0008006" key="4">
    <source>
        <dbReference type="Google" id="ProtNLM"/>
    </source>
</evidence>
<evidence type="ECO:0000313" key="3">
    <source>
        <dbReference type="Proteomes" id="UP000034883"/>
    </source>
</evidence>
<proteinExistence type="predicted"/>
<keyword evidence="3" id="KW-1185">Reference proteome</keyword>
<sequence length="191" mass="20501">MLVSLCLALVSVAGRAAAQGDEGFWVRPRVGGSLVLGGTLGEPEGWLAGGNVRVGAQLGEYFATYYQANLMYAALAGGTEIDDRDDDGDSDNAFVMWNVFLFEATVLDAISFGVGPSADLYEDCEDDVQANRGCARDSLYFGMHGRVSVGFGATDRGRRQALTLSFEAHPTWFDEDHMTVSMLGGIGFDLY</sequence>
<dbReference type="Proteomes" id="UP000034883">
    <property type="component" value="Chromosome"/>
</dbReference>
<keyword evidence="1" id="KW-0732">Signal</keyword>
<organism evidence="2 3">
    <name type="scientific">Sandaracinus amylolyticus</name>
    <dbReference type="NCBI Taxonomy" id="927083"/>
    <lineage>
        <taxon>Bacteria</taxon>
        <taxon>Pseudomonadati</taxon>
        <taxon>Myxococcota</taxon>
        <taxon>Polyangia</taxon>
        <taxon>Polyangiales</taxon>
        <taxon>Sandaracinaceae</taxon>
        <taxon>Sandaracinus</taxon>
    </lineage>
</organism>
<dbReference type="EMBL" id="CP011125">
    <property type="protein sequence ID" value="AKF10333.1"/>
    <property type="molecule type" value="Genomic_DNA"/>
</dbReference>
<gene>
    <name evidence="2" type="ORF">DB32_007482</name>
</gene>
<name>A0A0F6W8W0_9BACT</name>
<feature type="signal peptide" evidence="1">
    <location>
        <begin position="1"/>
        <end position="18"/>
    </location>
</feature>
<evidence type="ECO:0000256" key="1">
    <source>
        <dbReference type="SAM" id="SignalP"/>
    </source>
</evidence>
<protein>
    <recommendedName>
        <fullName evidence="4">Outer membrane protein beta-barrel domain-containing protein</fullName>
    </recommendedName>
</protein>